<dbReference type="SUPFAM" id="SSF56219">
    <property type="entry name" value="DNase I-like"/>
    <property type="match status" value="1"/>
</dbReference>
<dbReference type="RefSeq" id="WP_378962210.1">
    <property type="nucleotide sequence ID" value="NZ_JBHRXC010000016.1"/>
</dbReference>
<feature type="domain" description="Endonuclease/exonuclease/phosphatase" evidence="2">
    <location>
        <begin position="110"/>
        <end position="359"/>
    </location>
</feature>
<reference evidence="4" key="1">
    <citation type="journal article" date="2019" name="Int. J. Syst. Evol. Microbiol.">
        <title>The Global Catalogue of Microorganisms (GCM) 10K type strain sequencing project: providing services to taxonomists for standard genome sequencing and annotation.</title>
        <authorList>
            <consortium name="The Broad Institute Genomics Platform"/>
            <consortium name="The Broad Institute Genome Sequencing Center for Infectious Disease"/>
            <person name="Wu L."/>
            <person name="Ma J."/>
        </authorList>
    </citation>
    <scope>NUCLEOTIDE SEQUENCE [LARGE SCALE GENOMIC DNA]</scope>
    <source>
        <strain evidence="4">CCM 8689</strain>
    </source>
</reference>
<dbReference type="InterPro" id="IPR005135">
    <property type="entry name" value="Endo/exonuclease/phosphatase"/>
</dbReference>
<dbReference type="EMBL" id="JBHSBY010000136">
    <property type="protein sequence ID" value="MFC4198269.1"/>
    <property type="molecule type" value="Genomic_DNA"/>
</dbReference>
<evidence type="ECO:0000313" key="4">
    <source>
        <dbReference type="Proteomes" id="UP001595792"/>
    </source>
</evidence>
<evidence type="ECO:0000313" key="3">
    <source>
        <dbReference type="EMBL" id="MFC4198269.1"/>
    </source>
</evidence>
<keyword evidence="3" id="KW-0540">Nuclease</keyword>
<keyword evidence="3" id="KW-0378">Hydrolase</keyword>
<feature type="transmembrane region" description="Helical" evidence="1">
    <location>
        <begin position="14"/>
        <end position="35"/>
    </location>
</feature>
<dbReference type="InterPro" id="IPR051916">
    <property type="entry name" value="GPI-anchor_lipid_remodeler"/>
</dbReference>
<comment type="caution">
    <text evidence="3">The sequence shown here is derived from an EMBL/GenBank/DDBJ whole genome shotgun (WGS) entry which is preliminary data.</text>
</comment>
<proteinExistence type="predicted"/>
<dbReference type="Gene3D" id="3.60.10.10">
    <property type="entry name" value="Endonuclease/exonuclease/phosphatase"/>
    <property type="match status" value="1"/>
</dbReference>
<gene>
    <name evidence="3" type="ORF">ACFOUY_16300</name>
</gene>
<keyword evidence="4" id="KW-1185">Reference proteome</keyword>
<feature type="transmembrane region" description="Helical" evidence="1">
    <location>
        <begin position="42"/>
        <end position="66"/>
    </location>
</feature>
<keyword evidence="3" id="KW-0255">Endonuclease</keyword>
<sequence length="374" mass="42600">MQKPKSKYTFFDKIFLPLTIVAAICLLLGTIGGSIDPRKNILFAYFALAYPYALLINILFLIWWAVRKRWSFVFGIAFIIGVGYKTIHATFGFGGVEGGSQKAEGSIRMMTYNVHSFKLFGENNTIPAKEKMLQIVKEQNPDIICFQEFYTRKKGEFNTIDSLKTLLNVDHYYFVPVDSNSYESFGLAIFSKYPIKNKGIIKFEGSGDNMSIYADLDIKGKSLRIFNVHFQSISFQPQDYQFLDQLTQKTRGKLYASKRILIMLKRAFVKRSNQVDVMKTEMAKCTTPYLIAGDFNDTPASYAVNQITQGLNNTFTKKGSGFGKTYNGKFPNFQIDYIATTKDLDVINYLIPKAKLSDHFPVRADLIFKDSIKP</sequence>
<feature type="transmembrane region" description="Helical" evidence="1">
    <location>
        <begin position="72"/>
        <end position="93"/>
    </location>
</feature>
<accession>A0ABV8NP64</accession>
<dbReference type="Pfam" id="PF03372">
    <property type="entry name" value="Exo_endo_phos"/>
    <property type="match status" value="1"/>
</dbReference>
<keyword evidence="1" id="KW-1133">Transmembrane helix</keyword>
<protein>
    <submittedName>
        <fullName evidence="3">Endonuclease/exonuclease/phosphatase family protein</fullName>
    </submittedName>
</protein>
<keyword evidence="1" id="KW-0472">Membrane</keyword>
<name>A0ABV8NP64_9SPHI</name>
<dbReference type="CDD" id="cd09084">
    <property type="entry name" value="EEP-2"/>
    <property type="match status" value="1"/>
</dbReference>
<evidence type="ECO:0000259" key="2">
    <source>
        <dbReference type="Pfam" id="PF03372"/>
    </source>
</evidence>
<dbReference type="GO" id="GO:0004519">
    <property type="term" value="F:endonuclease activity"/>
    <property type="evidence" value="ECO:0007669"/>
    <property type="project" value="UniProtKB-KW"/>
</dbReference>
<dbReference type="InterPro" id="IPR036691">
    <property type="entry name" value="Endo/exonu/phosph_ase_sf"/>
</dbReference>
<dbReference type="Proteomes" id="UP001595792">
    <property type="component" value="Unassembled WGS sequence"/>
</dbReference>
<dbReference type="PANTHER" id="PTHR14859">
    <property type="entry name" value="CALCOFLUOR WHITE HYPERSENSITIVE PROTEIN PRECURSOR"/>
    <property type="match status" value="1"/>
</dbReference>
<dbReference type="PANTHER" id="PTHR14859:SF15">
    <property type="entry name" value="ENDONUCLEASE_EXONUCLEASE_PHOSPHATASE DOMAIN-CONTAINING PROTEIN"/>
    <property type="match status" value="1"/>
</dbReference>
<evidence type="ECO:0000256" key="1">
    <source>
        <dbReference type="SAM" id="Phobius"/>
    </source>
</evidence>
<keyword evidence="1" id="KW-0812">Transmembrane</keyword>
<organism evidence="3 4">
    <name type="scientific">Pedobacter jamesrossensis</name>
    <dbReference type="NCBI Taxonomy" id="1908238"/>
    <lineage>
        <taxon>Bacteria</taxon>
        <taxon>Pseudomonadati</taxon>
        <taxon>Bacteroidota</taxon>
        <taxon>Sphingobacteriia</taxon>
        <taxon>Sphingobacteriales</taxon>
        <taxon>Sphingobacteriaceae</taxon>
        <taxon>Pedobacter</taxon>
    </lineage>
</organism>